<evidence type="ECO:0000256" key="1">
    <source>
        <dbReference type="ARBA" id="ARBA00023015"/>
    </source>
</evidence>
<dbReference type="PANTHER" id="PTHR47504">
    <property type="entry name" value="RIGHT ORIGIN-BINDING PROTEIN"/>
    <property type="match status" value="1"/>
</dbReference>
<proteinExistence type="predicted"/>
<dbReference type="RefSeq" id="WP_038698215.1">
    <property type="nucleotide sequence ID" value="NZ_CP009286.1"/>
</dbReference>
<dbReference type="InterPro" id="IPR020449">
    <property type="entry name" value="Tscrpt_reg_AraC-type_HTH"/>
</dbReference>
<dbReference type="OrthoDB" id="9801721at2"/>
<feature type="domain" description="HTH araC/xylS-type" evidence="4">
    <location>
        <begin position="9"/>
        <end position="107"/>
    </location>
</feature>
<dbReference type="SMART" id="SM00342">
    <property type="entry name" value="HTH_ARAC"/>
    <property type="match status" value="1"/>
</dbReference>
<reference evidence="5 6" key="1">
    <citation type="submission" date="2014-08" db="EMBL/GenBank/DDBJ databases">
        <title>Comparative genomics of the Paenibacillus odorifer group.</title>
        <authorList>
            <person name="den Bakker H.C."/>
            <person name="Tsai Y.-C."/>
            <person name="Martin N."/>
            <person name="Korlach J."/>
            <person name="Wiedmann M."/>
        </authorList>
    </citation>
    <scope>NUCLEOTIDE SEQUENCE [LARGE SCALE GENOMIC DNA]</scope>
    <source>
        <strain evidence="5 6">DSM 14472</strain>
    </source>
</reference>
<dbReference type="STRING" id="169760.PSTEL_21325"/>
<dbReference type="PRINTS" id="PR00032">
    <property type="entry name" value="HTHARAC"/>
</dbReference>
<keyword evidence="3" id="KW-0804">Transcription</keyword>
<name>A0A089LUR9_9BACL</name>
<evidence type="ECO:0000256" key="2">
    <source>
        <dbReference type="ARBA" id="ARBA00023125"/>
    </source>
</evidence>
<dbReference type="PROSITE" id="PS00041">
    <property type="entry name" value="HTH_ARAC_FAMILY_1"/>
    <property type="match status" value="1"/>
</dbReference>
<dbReference type="AlphaFoldDB" id="A0A089LUR9"/>
<keyword evidence="2" id="KW-0238">DNA-binding</keyword>
<gene>
    <name evidence="5" type="ORF">PSTEL_21325</name>
</gene>
<dbReference type="GO" id="GO:0043565">
    <property type="term" value="F:sequence-specific DNA binding"/>
    <property type="evidence" value="ECO:0007669"/>
    <property type="project" value="InterPro"/>
</dbReference>
<evidence type="ECO:0000313" key="5">
    <source>
        <dbReference type="EMBL" id="AIQ65286.1"/>
    </source>
</evidence>
<dbReference type="Proteomes" id="UP000029507">
    <property type="component" value="Chromosome"/>
</dbReference>
<evidence type="ECO:0000259" key="4">
    <source>
        <dbReference type="PROSITE" id="PS01124"/>
    </source>
</evidence>
<dbReference type="Gene3D" id="1.10.10.60">
    <property type="entry name" value="Homeodomain-like"/>
    <property type="match status" value="2"/>
</dbReference>
<keyword evidence="1" id="KW-0805">Transcription regulation</keyword>
<accession>A0A089LUR9</accession>
<dbReference type="PANTHER" id="PTHR47504:SF6">
    <property type="entry name" value="ARAC-FAMILY TRANSCRIPTIONAL REGULATOR"/>
    <property type="match status" value="1"/>
</dbReference>
<dbReference type="EMBL" id="CP009286">
    <property type="protein sequence ID" value="AIQ65286.1"/>
    <property type="molecule type" value="Genomic_DNA"/>
</dbReference>
<dbReference type="InterPro" id="IPR018060">
    <property type="entry name" value="HTH_AraC"/>
</dbReference>
<organism evidence="5 6">
    <name type="scientific">Paenibacillus stellifer</name>
    <dbReference type="NCBI Taxonomy" id="169760"/>
    <lineage>
        <taxon>Bacteria</taxon>
        <taxon>Bacillati</taxon>
        <taxon>Bacillota</taxon>
        <taxon>Bacilli</taxon>
        <taxon>Bacillales</taxon>
        <taxon>Paenibacillaceae</taxon>
        <taxon>Paenibacillus</taxon>
    </lineage>
</organism>
<keyword evidence="6" id="KW-1185">Reference proteome</keyword>
<dbReference type="HOGENOM" id="CLU_927294_0_0_9"/>
<dbReference type="KEGG" id="pste:PSTEL_21325"/>
<dbReference type="InterPro" id="IPR050959">
    <property type="entry name" value="MarA-like"/>
</dbReference>
<dbReference type="SUPFAM" id="SSF46689">
    <property type="entry name" value="Homeodomain-like"/>
    <property type="match status" value="2"/>
</dbReference>
<dbReference type="InterPro" id="IPR009057">
    <property type="entry name" value="Homeodomain-like_sf"/>
</dbReference>
<dbReference type="PROSITE" id="PS01124">
    <property type="entry name" value="HTH_ARAC_FAMILY_2"/>
    <property type="match status" value="1"/>
</dbReference>
<evidence type="ECO:0000313" key="6">
    <source>
        <dbReference type="Proteomes" id="UP000029507"/>
    </source>
</evidence>
<protein>
    <submittedName>
        <fullName evidence="5">AraC family transcriptional regulator</fullName>
    </submittedName>
</protein>
<evidence type="ECO:0000256" key="3">
    <source>
        <dbReference type="ARBA" id="ARBA00023163"/>
    </source>
</evidence>
<dbReference type="GO" id="GO:0003700">
    <property type="term" value="F:DNA-binding transcription factor activity"/>
    <property type="evidence" value="ECO:0007669"/>
    <property type="project" value="InterPro"/>
</dbReference>
<dbReference type="Pfam" id="PF12833">
    <property type="entry name" value="HTH_18"/>
    <property type="match status" value="1"/>
</dbReference>
<sequence length="302" mass="35412">MYEWNEMVQMMVDWVEEHLDSKATLQEMSERLGYSPYYCTRQFHLLTGMTLRDYVRLRRITHAALEVRDTELRLLDIAVKYGYSSQEAFTRSFVRAFGMTPASYRESRRPIPMSIRAEVFSPYHYAVKERVFMSELKLQEVEVKIERIPAHQFIGIWDVESDNYGDFWANGHDCDEVSGLLESMSHHTLPGQLGQTAGWFYREGRKGYLYGIPVSADYTGDIPEGMECRLIPESEYLVFYYPPFDYMKDNASVMKAVEDKAWSFDPGELDYVWDEAGEKQDYQRHFPEGYGYAVLRPVKRAE</sequence>
<dbReference type="InterPro" id="IPR018062">
    <property type="entry name" value="HTH_AraC-typ_CS"/>
</dbReference>